<dbReference type="Proteomes" id="UP001500804">
    <property type="component" value="Unassembled WGS sequence"/>
</dbReference>
<reference evidence="3" key="1">
    <citation type="journal article" date="2019" name="Int. J. Syst. Evol. Microbiol.">
        <title>The Global Catalogue of Microorganisms (GCM) 10K type strain sequencing project: providing services to taxonomists for standard genome sequencing and annotation.</title>
        <authorList>
            <consortium name="The Broad Institute Genomics Platform"/>
            <consortium name="The Broad Institute Genome Sequencing Center for Infectious Disease"/>
            <person name="Wu L."/>
            <person name="Ma J."/>
        </authorList>
    </citation>
    <scope>NUCLEOTIDE SEQUENCE [LARGE SCALE GENOMIC DNA]</scope>
    <source>
        <strain evidence="3">JCM 18302</strain>
    </source>
</reference>
<name>A0ABP9N4V1_9PSEU</name>
<proteinExistence type="predicted"/>
<dbReference type="EMBL" id="BAABJO010000001">
    <property type="protein sequence ID" value="GAA5109795.1"/>
    <property type="molecule type" value="Genomic_DNA"/>
</dbReference>
<keyword evidence="1" id="KW-0472">Membrane</keyword>
<evidence type="ECO:0000313" key="3">
    <source>
        <dbReference type="Proteomes" id="UP001500804"/>
    </source>
</evidence>
<protein>
    <submittedName>
        <fullName evidence="2">Uncharacterized protein</fullName>
    </submittedName>
</protein>
<feature type="transmembrane region" description="Helical" evidence="1">
    <location>
        <begin position="170"/>
        <end position="201"/>
    </location>
</feature>
<dbReference type="RefSeq" id="WP_345602412.1">
    <property type="nucleotide sequence ID" value="NZ_BAABJO010000001.1"/>
</dbReference>
<keyword evidence="1" id="KW-1133">Transmembrane helix</keyword>
<comment type="caution">
    <text evidence="2">The sequence shown here is derived from an EMBL/GenBank/DDBJ whole genome shotgun (WGS) entry which is preliminary data.</text>
</comment>
<sequence>MTGSHPTDAGEMLGLVAELRSGLDEAAELINGIVDGIDSVLATLPDGQGDGIRDAVTGFRRMFDDTVTELGRALDRAGDPVALRATGAVWAVDIGGGVSGLAGLATENTTRADNHWTGDAAEAYLDTLLPQRLAITAVTTTGDRIDAVLNELANAIIDFWKNVEAAVITLLAGLVAAGAVATGGLTVVVAVGMAAAALNLFSASVVSQISMFTELGNAISIRTRELVAVRADDTAFPGGRWPSAVATDLNDGSITDGDDTDWHVE</sequence>
<keyword evidence="3" id="KW-1185">Reference proteome</keyword>
<evidence type="ECO:0000256" key="1">
    <source>
        <dbReference type="SAM" id="Phobius"/>
    </source>
</evidence>
<accession>A0ABP9N4V1</accession>
<organism evidence="2 3">
    <name type="scientific">Pseudonocardia adelaidensis</name>
    <dbReference type="NCBI Taxonomy" id="648754"/>
    <lineage>
        <taxon>Bacteria</taxon>
        <taxon>Bacillati</taxon>
        <taxon>Actinomycetota</taxon>
        <taxon>Actinomycetes</taxon>
        <taxon>Pseudonocardiales</taxon>
        <taxon>Pseudonocardiaceae</taxon>
        <taxon>Pseudonocardia</taxon>
    </lineage>
</organism>
<evidence type="ECO:0000313" key="2">
    <source>
        <dbReference type="EMBL" id="GAA5109795.1"/>
    </source>
</evidence>
<keyword evidence="1" id="KW-0812">Transmembrane</keyword>
<gene>
    <name evidence="2" type="ORF">GCM10023320_00740</name>
</gene>